<dbReference type="PANTHER" id="PTHR28083:SF1">
    <property type="entry name" value="GOOD FOR FULL DBP5 ACTIVITY PROTEIN 2"/>
    <property type="match status" value="1"/>
</dbReference>
<accession>A0A1S9RRD7</accession>
<sequence length="576" mass="65901">MDRSKRLQQIFAGDEALLQLDTGLTSKKEISYDSWNETSSQVRSRINWSQNPISSFYLQPTHETMETTPAPEPVSPAKKYPIPPETPKENLDKTAYNPRKIPEWKLRNAFCPAKALPKFPYSYIYPRAGEVARKAAYGYFDGGRIWLHSWDVYYLPIPAQISEQRLLLIPAQQVKLFLDIINYELGCDLGLTTNAQHRLVLFFDGDDGTPKPVYLGRSDSREALDELERRIPRPEDGDDDWTKTCAPEAFDAFQKKFHDGIMTYKRRRTKSRHPASQLDISISEISKKHPNQIIPTRGLYQLKSYLGLRPPINEGGHFADDEKFASVEVSEPVRWETLGNPIFLSVDVEWNERNQTQVTEIGISSLDTVDIHGIPPGLHGENWVKYIKSAHLRTVEYKNFCNTQFVMGCPSMFLFGESELILDSQIGTHARWFFFPPYDGTQDLDRADLPEHKRATRTIVLVGHEPYTDLKILAERCKIFEPVENRPGKVVSEVMDTKILYACLREEKNFRGLENMLFELGFEPKYLHNAGNDARYTLEALIRIALVSAGKVQSPKIDAKTDQKVVEEAEAPDTKE</sequence>
<gene>
    <name evidence="2" type="ORF">PEBR_15104</name>
</gene>
<organism evidence="2 3">
    <name type="scientific">Penicillium brasilianum</name>
    <dbReference type="NCBI Taxonomy" id="104259"/>
    <lineage>
        <taxon>Eukaryota</taxon>
        <taxon>Fungi</taxon>
        <taxon>Dikarya</taxon>
        <taxon>Ascomycota</taxon>
        <taxon>Pezizomycotina</taxon>
        <taxon>Eurotiomycetes</taxon>
        <taxon>Eurotiomycetidae</taxon>
        <taxon>Eurotiales</taxon>
        <taxon>Aspergillaceae</taxon>
        <taxon>Penicillium</taxon>
    </lineage>
</organism>
<evidence type="ECO:0000313" key="3">
    <source>
        <dbReference type="Proteomes" id="UP000190744"/>
    </source>
</evidence>
<dbReference type="InterPro" id="IPR040151">
    <property type="entry name" value="Gfd2/YDR514C-like"/>
</dbReference>
<dbReference type="Proteomes" id="UP000190744">
    <property type="component" value="Unassembled WGS sequence"/>
</dbReference>
<protein>
    <recommendedName>
        <fullName evidence="1">Gfd2/YDR514C-like C-terminal domain-containing protein</fullName>
    </recommendedName>
</protein>
<reference evidence="3" key="1">
    <citation type="submission" date="2015-09" db="EMBL/GenBank/DDBJ databases">
        <authorList>
            <person name="Fill T.P."/>
            <person name="Baretta J.F."/>
            <person name="de Almeida L.G."/>
            <person name="Rocha M."/>
            <person name="de Souza D.H."/>
            <person name="Malavazi I."/>
            <person name="Cerdeira L.T."/>
            <person name="Hong H."/>
            <person name="Samborskyy M."/>
            <person name="de Vasconcelos A.T."/>
            <person name="Leadlay P."/>
            <person name="Rodrigues-Filho E."/>
        </authorList>
    </citation>
    <scope>NUCLEOTIDE SEQUENCE [LARGE SCALE GENOMIC DNA]</scope>
    <source>
        <strain evidence="3">LaBioMMi 136</strain>
    </source>
</reference>
<dbReference type="InterPro" id="IPR048519">
    <property type="entry name" value="Gfd2/YDR514C-like_C"/>
</dbReference>
<dbReference type="InterPro" id="IPR036397">
    <property type="entry name" value="RNaseH_sf"/>
</dbReference>
<comment type="caution">
    <text evidence="2">The sequence shown here is derived from an EMBL/GenBank/DDBJ whole genome shotgun (WGS) entry which is preliminary data.</text>
</comment>
<dbReference type="GO" id="GO:0005634">
    <property type="term" value="C:nucleus"/>
    <property type="evidence" value="ECO:0007669"/>
    <property type="project" value="TreeGrafter"/>
</dbReference>
<dbReference type="InterPro" id="IPR012337">
    <property type="entry name" value="RNaseH-like_sf"/>
</dbReference>
<dbReference type="SUPFAM" id="SSF53098">
    <property type="entry name" value="Ribonuclease H-like"/>
    <property type="match status" value="1"/>
</dbReference>
<dbReference type="AlphaFoldDB" id="A0A1S9RRD7"/>
<evidence type="ECO:0000259" key="1">
    <source>
        <dbReference type="Pfam" id="PF21762"/>
    </source>
</evidence>
<proteinExistence type="predicted"/>
<dbReference type="GO" id="GO:0003676">
    <property type="term" value="F:nucleic acid binding"/>
    <property type="evidence" value="ECO:0007669"/>
    <property type="project" value="InterPro"/>
</dbReference>
<dbReference type="EMBL" id="LJBN01000122">
    <property type="protein sequence ID" value="OOQ87901.1"/>
    <property type="molecule type" value="Genomic_DNA"/>
</dbReference>
<dbReference type="Pfam" id="PF21762">
    <property type="entry name" value="DEDDh_C"/>
    <property type="match status" value="1"/>
</dbReference>
<evidence type="ECO:0000313" key="2">
    <source>
        <dbReference type="EMBL" id="OOQ87901.1"/>
    </source>
</evidence>
<dbReference type="Gene3D" id="3.30.420.10">
    <property type="entry name" value="Ribonuclease H-like superfamily/Ribonuclease H"/>
    <property type="match status" value="1"/>
</dbReference>
<name>A0A1S9RRD7_PENBI</name>
<feature type="domain" description="Gfd2/YDR514C-like C-terminal" evidence="1">
    <location>
        <begin position="342"/>
        <end position="544"/>
    </location>
</feature>
<dbReference type="PANTHER" id="PTHR28083">
    <property type="entry name" value="GOOD FOR FULL DBP5 ACTIVITY PROTEIN 2"/>
    <property type="match status" value="1"/>
</dbReference>